<evidence type="ECO:0000313" key="3">
    <source>
        <dbReference type="Proteomes" id="UP001159427"/>
    </source>
</evidence>
<protein>
    <recommendedName>
        <fullName evidence="4">Tesmin/TSO1-like CXC domain-containing protein</fullName>
    </recommendedName>
</protein>
<keyword evidence="3" id="KW-1185">Reference proteome</keyword>
<gene>
    <name evidence="2" type="ORF">PEVE_00041703</name>
</gene>
<feature type="region of interest" description="Disordered" evidence="1">
    <location>
        <begin position="502"/>
        <end position="521"/>
    </location>
</feature>
<dbReference type="EMBL" id="CALNXI010000008">
    <property type="protein sequence ID" value="CAH3014304.1"/>
    <property type="molecule type" value="Genomic_DNA"/>
</dbReference>
<evidence type="ECO:0000313" key="2">
    <source>
        <dbReference type="EMBL" id="CAH3014304.1"/>
    </source>
</evidence>
<dbReference type="Proteomes" id="UP001159427">
    <property type="component" value="Unassembled WGS sequence"/>
</dbReference>
<comment type="caution">
    <text evidence="2">The sequence shown here is derived from an EMBL/GenBank/DDBJ whole genome shotgun (WGS) entry which is preliminary data.</text>
</comment>
<dbReference type="PANTHER" id="PTHR46704">
    <property type="entry name" value="CXC DOMAIN-CONTAINING PROTEIN-RELATED"/>
    <property type="match status" value="1"/>
</dbReference>
<accession>A0ABN8LB43</accession>
<feature type="non-terminal residue" evidence="2">
    <location>
        <position position="1"/>
    </location>
</feature>
<proteinExistence type="predicted"/>
<sequence length="1550" mass="173789">PKSRKRKLSRSTLCIICQTDRPGEPLRKAKEDSIEKAIKATEQRRDEEVRARFVSHDADTGIHWHSTCYASYTSDQNIRYKTPSDSLQHTSRQKEVDVMSSRTFRSAMAPVDWSRCFICRNKTHKKNRDLINLCTFEACESIRIAAERKGDSSMLHILNGVNGDLIAAEAKYHKNCFATYVSKKTTLSLPNGEALDSPHERAFQDLVFDLAAGIEQGRAYDMMSLLSKYQEILTQKGADSPESYTTQNLKIRLQKHFSTSIVFHQPADRSKSELVYASTVNIQDVLNAWAVFQSPENGNVSVNNGNETPQSSEIRRVASLIKQEIKKCTGINTKPLNTQDVSMETARQLIPDSLYLLIKQLVVSDKRARPSNALNQSTAIEDERQILSIAQDIIHCNSKGRVKLPKHTSLAICVHHLTTSKRLIELLNRMGHCVSYDEMRAVNTSIAEDVLAKAEEFGTVIPTVIKAGSFVQIAADNNDLNEETIDGKNTTHATTMVIYQNRTFGPDPPPNPVEQRPKRRSLQATGTVYDIEQCSVRGRRPAVTDHVGSVDMKWYDDLNNETGTARKADFIWTLLRLCPKKFGEAVVADVFEKQSIPSWAGFNAILYPEMPVVSNIGYCPMIDGSSNDFSTIYTVLKHAQKISAAMGQADAVVTFDLAIYSKAKEIQWRFPNEFSNVVVRMGGFHVVLNFLSLLGKKFADSGLDDLLIESGVYAAGSTSALMKGKSYNRGIRAHKLCLEVFFRLMWDAFILWYESRDEKIPEEPVLHKIVDCVRAVESDKESARESVRKITTDLTEITDLFAIFKSENQERSNLFAFWDEYCSMVTTLLQFLKAERTGNWKLHLSSTAAMLPQFFAMDRQNYARYLPVYLADMQKLELTHPEVYKEFAEGNHSISRSGQPFSQVSTDMALEQSINADSKSSGGVIGISQSPSALERWFLTIHERASITSALKAMFGLQDGEQASHKEAAPRRVRRDEEDVKKMINVAQTLVHSTEKGRQQMKAFVEQRINSNAVGFWEPIPNMKIKTFSSANKKIHVKSSDKLVTVNADRDLFGRLLIVSNTRQISLKDVLSFELSPVPYSLANADGSLRKGTKSVLCSLLEKDVNVVQQLTALPNPTVVIIDGMAIIQMSKSAGTSTFGDLSEKYYNIFTAPLFSNNCVQVHVVFDQYWENSIKEGERERRGASVGLEVRIGGPTTPVPRQWGKYISNPKNKVNLCDFLSAALCRLGENQLPPQKELVIGGGFRDGEKAVTVTRGQCREVQALRSNHEEADTRMILHAKYAARTDRRLVIQSPDTDVLILSVSHFRSLGCPELWFRTGLKDRQRMIPVHDIAHALGEKLCRSLPGFHAITGCDSTSVLAGIGKKKAWDSFCRSTDHQDSVSHLGEEQELNVTTAGKCEAFVCSLYTTSKKASTVDELRYFMFCQKKQKNEMLPPTSDCLLQHLKRSNYQAFVWRHALEAMQDLESPEGHGWVRDEKHLLPLLMTKAPAPESLLELTTCKCKTSSCLRNCSCKNTGLSCTEGCYCMADDEVCKNPHGVTCISDSEESDEE</sequence>
<organism evidence="2 3">
    <name type="scientific">Porites evermanni</name>
    <dbReference type="NCBI Taxonomy" id="104178"/>
    <lineage>
        <taxon>Eukaryota</taxon>
        <taxon>Metazoa</taxon>
        <taxon>Cnidaria</taxon>
        <taxon>Anthozoa</taxon>
        <taxon>Hexacorallia</taxon>
        <taxon>Scleractinia</taxon>
        <taxon>Fungiina</taxon>
        <taxon>Poritidae</taxon>
        <taxon>Porites</taxon>
    </lineage>
</organism>
<reference evidence="2 3" key="1">
    <citation type="submission" date="2022-05" db="EMBL/GenBank/DDBJ databases">
        <authorList>
            <consortium name="Genoscope - CEA"/>
            <person name="William W."/>
        </authorList>
    </citation>
    <scope>NUCLEOTIDE SEQUENCE [LARGE SCALE GENOMIC DNA]</scope>
</reference>
<dbReference type="PANTHER" id="PTHR46704:SF1">
    <property type="entry name" value="TELOMERE LENGTH REGULATION PROTEIN TEL2 HOMOLOG"/>
    <property type="match status" value="1"/>
</dbReference>
<evidence type="ECO:0008006" key="4">
    <source>
        <dbReference type="Google" id="ProtNLM"/>
    </source>
</evidence>
<name>A0ABN8LB43_9CNID</name>
<evidence type="ECO:0000256" key="1">
    <source>
        <dbReference type="SAM" id="MobiDB-lite"/>
    </source>
</evidence>